<feature type="chain" id="PRO_5046495901" description="DUF541 domain-containing protein" evidence="1">
    <location>
        <begin position="20"/>
        <end position="335"/>
    </location>
</feature>
<feature type="signal peptide" evidence="1">
    <location>
        <begin position="1"/>
        <end position="19"/>
    </location>
</feature>
<comment type="caution">
    <text evidence="2">The sequence shown here is derived from an EMBL/GenBank/DDBJ whole genome shotgun (WGS) entry which is preliminary data.</text>
</comment>
<evidence type="ECO:0000313" key="2">
    <source>
        <dbReference type="EMBL" id="GLB50657.1"/>
    </source>
</evidence>
<protein>
    <recommendedName>
        <fullName evidence="4">DUF541 domain-containing protein</fullName>
    </recommendedName>
</protein>
<reference evidence="2" key="1">
    <citation type="submission" date="2022-07" db="EMBL/GenBank/DDBJ databases">
        <title>Taxonomy of Novel Oxalotrophic and Methylotrophic Bacteria.</title>
        <authorList>
            <person name="Sahin N."/>
            <person name="Tani A."/>
        </authorList>
    </citation>
    <scope>NUCLEOTIDE SEQUENCE</scope>
    <source>
        <strain evidence="2">Y10</strain>
    </source>
</reference>
<name>A0ABQ5MMN6_9FLAO</name>
<evidence type="ECO:0008006" key="4">
    <source>
        <dbReference type="Google" id="ProtNLM"/>
    </source>
</evidence>
<evidence type="ECO:0000256" key="1">
    <source>
        <dbReference type="SAM" id="SignalP"/>
    </source>
</evidence>
<proteinExistence type="predicted"/>
<dbReference type="Gene3D" id="3.30.70.2970">
    <property type="entry name" value="Protein of unknown function (DUF541), domain 2"/>
    <property type="match status" value="1"/>
</dbReference>
<accession>A0ABQ5MMN6</accession>
<gene>
    <name evidence="2" type="ORF">Y10_30250</name>
</gene>
<evidence type="ECO:0000313" key="3">
    <source>
        <dbReference type="Proteomes" id="UP001143543"/>
    </source>
</evidence>
<keyword evidence="1" id="KW-0732">Signal</keyword>
<dbReference type="Proteomes" id="UP001143543">
    <property type="component" value="Unassembled WGS sequence"/>
</dbReference>
<dbReference type="EMBL" id="BRVO01000004">
    <property type="protein sequence ID" value="GLB50657.1"/>
    <property type="molecule type" value="Genomic_DNA"/>
</dbReference>
<dbReference type="RefSeq" id="WP_281766291.1">
    <property type="nucleotide sequence ID" value="NZ_BRVO01000004.1"/>
</dbReference>
<keyword evidence="3" id="KW-1185">Reference proteome</keyword>
<sequence>MKHVFLSVVVLLISIQAQAQVKGNANYQPNPNLVSRANLATTQGYLQKQVATQNLFNNPTSSNISITTNALCNVKAAKYVAVFNISQVGKTTEQTNKLLYDRINAIKNTLFEKGVSEEDIVTDVISFIPNYEVTVEKKLFSKKYVEIPTGFELQVNLHIGFKNIALFEDILTSCAANEVYNLVKVDYVIDNIENIYKTLQEKIITSVKSKKEYYNSLGITLDNYNIEYAEQKYCYTPKDFYQSFQAFNSISMEAITKSNGITQAKKQTSYYYQPLENNQFDIVINPTIIEPVIQVVLSTHIKYTPKPKDVSTPEKQYILISPTGEIATKTIDPTM</sequence>
<organism evidence="2 3">
    <name type="scientific">Neptunitalea lumnitzerae</name>
    <dbReference type="NCBI Taxonomy" id="2965509"/>
    <lineage>
        <taxon>Bacteria</taxon>
        <taxon>Pseudomonadati</taxon>
        <taxon>Bacteroidota</taxon>
        <taxon>Flavobacteriia</taxon>
        <taxon>Flavobacteriales</taxon>
        <taxon>Flavobacteriaceae</taxon>
        <taxon>Neptunitalea</taxon>
    </lineage>
</organism>